<dbReference type="GO" id="GO:0005921">
    <property type="term" value="C:gap junction"/>
    <property type="evidence" value="ECO:0007669"/>
    <property type="project" value="UniProtKB-SubCell"/>
</dbReference>
<evidence type="ECO:0000256" key="2">
    <source>
        <dbReference type="ARBA" id="ARBA00004651"/>
    </source>
</evidence>
<dbReference type="Proteomes" id="UP000095281">
    <property type="component" value="Unplaced"/>
</dbReference>
<organism evidence="13 14">
    <name type="scientific">Meloidogyne hapla</name>
    <name type="common">Root-knot nematode worm</name>
    <dbReference type="NCBI Taxonomy" id="6305"/>
    <lineage>
        <taxon>Eukaryota</taxon>
        <taxon>Metazoa</taxon>
        <taxon>Ecdysozoa</taxon>
        <taxon>Nematoda</taxon>
        <taxon>Chromadorea</taxon>
        <taxon>Rhabditida</taxon>
        <taxon>Tylenchina</taxon>
        <taxon>Tylenchomorpha</taxon>
        <taxon>Tylenchoidea</taxon>
        <taxon>Meloidogynidae</taxon>
        <taxon>Meloidogyninae</taxon>
        <taxon>Meloidogyne</taxon>
    </lineage>
</organism>
<dbReference type="GO" id="GO:0005243">
    <property type="term" value="F:gap junction channel activity"/>
    <property type="evidence" value="ECO:0007669"/>
    <property type="project" value="TreeGrafter"/>
</dbReference>
<dbReference type="OMA" id="PIVNEEC"/>
<evidence type="ECO:0000256" key="4">
    <source>
        <dbReference type="ARBA" id="ARBA00022475"/>
    </source>
</evidence>
<dbReference type="GO" id="GO:0034220">
    <property type="term" value="P:monoatomic ion transmembrane transport"/>
    <property type="evidence" value="ECO:0007669"/>
    <property type="project" value="UniProtKB-KW"/>
</dbReference>
<dbReference type="Pfam" id="PF00876">
    <property type="entry name" value="Innexin"/>
    <property type="match status" value="1"/>
</dbReference>
<evidence type="ECO:0000256" key="3">
    <source>
        <dbReference type="ARBA" id="ARBA00022448"/>
    </source>
</evidence>
<feature type="transmembrane region" description="Helical" evidence="12">
    <location>
        <begin position="289"/>
        <end position="312"/>
    </location>
</feature>
<keyword evidence="13" id="KW-1185">Reference proteome</keyword>
<evidence type="ECO:0000256" key="5">
    <source>
        <dbReference type="ARBA" id="ARBA00022692"/>
    </source>
</evidence>
<comment type="caution">
    <text evidence="12">Lacks conserved residue(s) required for the propagation of feature annotation.</text>
</comment>
<sequence>MFFLDKFLQGLKPQFDDDVVDRLNYYYTPMLFIVFALTLSAKQYVGQPIQCWIPAQFTGAWSRIRFSSLGYRHTFDIRPPNSCSRWIYSHKMDKFTTILRSYFWHIYPDSRERYYQWVPFVLGLQGMLFYLPSLVWRIFNWQSGVAVKGIIQMCEDVGNMQVDKRKGSVEIAATHIRDSLRMQQQFSKGFVFAGLFRRGTYLNCLYLLVKVLYLLQIVCQFVILNNFLGSSYTFWGFEILRDLAMGLEWHESGHFPRVTMCDFEVRVLGNKHRHTVQCVLMINMFNEKVFLFIWWWLLLIGIATLFSLVYWLTTPRQNVPFIRQYLRVYHLVKQDDQNVIVAVNKFVHHYLRSDGVFLLRLIAANAGDLITTDLVYQLWQMFLQEESARISTLQLAEGSGRDIESRAKSLEEDKQRLT</sequence>
<keyword evidence="9 12" id="KW-0406">Ion transport</keyword>
<gene>
    <name evidence="12" type="primary">inx</name>
</gene>
<dbReference type="PANTHER" id="PTHR11893">
    <property type="entry name" value="INNEXIN"/>
    <property type="match status" value="1"/>
</dbReference>
<evidence type="ECO:0000256" key="8">
    <source>
        <dbReference type="ARBA" id="ARBA00022989"/>
    </source>
</evidence>
<keyword evidence="11 12" id="KW-0407">Ion channel</keyword>
<evidence type="ECO:0000313" key="13">
    <source>
        <dbReference type="Proteomes" id="UP000095281"/>
    </source>
</evidence>
<dbReference type="InterPro" id="IPR000990">
    <property type="entry name" value="Innexin"/>
</dbReference>
<evidence type="ECO:0000313" key="14">
    <source>
        <dbReference type="WBParaSite" id="MhA1_Contig803.frz3.fgene1"/>
    </source>
</evidence>
<keyword evidence="10 12" id="KW-0472">Membrane</keyword>
<keyword evidence="7" id="KW-0965">Cell junction</keyword>
<dbReference type="PRINTS" id="PR01262">
    <property type="entry name" value="INNEXIN"/>
</dbReference>
<comment type="similarity">
    <text evidence="12">Belongs to the pannexin family.</text>
</comment>
<feature type="transmembrane region" description="Helical" evidence="12">
    <location>
        <begin position="117"/>
        <end position="139"/>
    </location>
</feature>
<evidence type="ECO:0000256" key="10">
    <source>
        <dbReference type="ARBA" id="ARBA00023136"/>
    </source>
</evidence>
<keyword evidence="3 12" id="KW-0813">Transport</keyword>
<comment type="subcellular location">
    <subcellularLocation>
        <location evidence="1">Cell junction</location>
        <location evidence="1">Gap junction</location>
    </subcellularLocation>
    <subcellularLocation>
        <location evidence="2 12">Cell membrane</location>
        <topology evidence="2 12">Multi-pass membrane protein</topology>
    </subcellularLocation>
</comment>
<dbReference type="GO" id="GO:0005886">
    <property type="term" value="C:plasma membrane"/>
    <property type="evidence" value="ECO:0007669"/>
    <property type="project" value="UniProtKB-SubCell"/>
</dbReference>
<proteinExistence type="inferred from homology"/>
<evidence type="ECO:0000256" key="9">
    <source>
        <dbReference type="ARBA" id="ARBA00023065"/>
    </source>
</evidence>
<keyword evidence="8 12" id="KW-1133">Transmembrane helix</keyword>
<keyword evidence="4" id="KW-1003">Cell membrane</keyword>
<dbReference type="PROSITE" id="PS51013">
    <property type="entry name" value="PANNEXIN"/>
    <property type="match status" value="1"/>
</dbReference>
<evidence type="ECO:0000256" key="1">
    <source>
        <dbReference type="ARBA" id="ARBA00004610"/>
    </source>
</evidence>
<evidence type="ECO:0000256" key="11">
    <source>
        <dbReference type="ARBA" id="ARBA00023303"/>
    </source>
</evidence>
<evidence type="ECO:0000256" key="12">
    <source>
        <dbReference type="RuleBase" id="RU010713"/>
    </source>
</evidence>
<evidence type="ECO:0000256" key="7">
    <source>
        <dbReference type="ARBA" id="ARBA00022949"/>
    </source>
</evidence>
<feature type="transmembrane region" description="Helical" evidence="12">
    <location>
        <begin position="205"/>
        <end position="224"/>
    </location>
</feature>
<protein>
    <recommendedName>
        <fullName evidence="12">Innexin</fullName>
    </recommendedName>
</protein>
<dbReference type="PANTHER" id="PTHR11893:SF45">
    <property type="entry name" value="INNEXIN"/>
    <property type="match status" value="1"/>
</dbReference>
<keyword evidence="6" id="KW-0303">Gap junction</keyword>
<evidence type="ECO:0000256" key="6">
    <source>
        <dbReference type="ARBA" id="ARBA00022868"/>
    </source>
</evidence>
<dbReference type="AlphaFoldDB" id="A0A1I8C071"/>
<name>A0A1I8C071_MELHA</name>
<comment type="function">
    <text evidence="12">Structural component of the gap junctions.</text>
</comment>
<accession>A0A1I8C071</accession>
<keyword evidence="5 12" id="KW-0812">Transmembrane</keyword>
<reference evidence="14" key="1">
    <citation type="submission" date="2016-11" db="UniProtKB">
        <authorList>
            <consortium name="WormBaseParasite"/>
        </authorList>
    </citation>
    <scope>IDENTIFICATION</scope>
</reference>
<dbReference type="WBParaSite" id="MhA1_Contig803.frz3.fgene1">
    <property type="protein sequence ID" value="MhA1_Contig803.frz3.fgene1"/>
    <property type="gene ID" value="MhA1_Contig803.frz3.fgene1"/>
</dbReference>